<dbReference type="PANTHER" id="PTHR43798">
    <property type="entry name" value="MONOACYLGLYCEROL LIPASE"/>
    <property type="match status" value="1"/>
</dbReference>
<name>A0ABV9Q5E5_9BACL</name>
<protein>
    <submittedName>
        <fullName evidence="2">Alpha/beta fold hydrolase</fullName>
    </submittedName>
</protein>
<dbReference type="Proteomes" id="UP001596002">
    <property type="component" value="Unassembled WGS sequence"/>
</dbReference>
<dbReference type="RefSeq" id="WP_380026987.1">
    <property type="nucleotide sequence ID" value="NZ_JBHSHC010000112.1"/>
</dbReference>
<feature type="domain" description="AB hydrolase-1" evidence="1">
    <location>
        <begin position="24"/>
        <end position="243"/>
    </location>
</feature>
<keyword evidence="3" id="KW-1185">Reference proteome</keyword>
<dbReference type="EMBL" id="JBHSHC010000112">
    <property type="protein sequence ID" value="MFC4768998.1"/>
    <property type="molecule type" value="Genomic_DNA"/>
</dbReference>
<dbReference type="InterPro" id="IPR050266">
    <property type="entry name" value="AB_hydrolase_sf"/>
</dbReference>
<accession>A0ABV9Q5E5</accession>
<dbReference type="InterPro" id="IPR029058">
    <property type="entry name" value="AB_hydrolase_fold"/>
</dbReference>
<proteinExistence type="predicted"/>
<evidence type="ECO:0000313" key="2">
    <source>
        <dbReference type="EMBL" id="MFC4768998.1"/>
    </source>
</evidence>
<dbReference type="SUPFAM" id="SSF53474">
    <property type="entry name" value="alpha/beta-Hydrolases"/>
    <property type="match status" value="1"/>
</dbReference>
<dbReference type="PRINTS" id="PR00111">
    <property type="entry name" value="ABHYDROLASE"/>
</dbReference>
<evidence type="ECO:0000259" key="1">
    <source>
        <dbReference type="Pfam" id="PF12697"/>
    </source>
</evidence>
<keyword evidence="2" id="KW-0378">Hydrolase</keyword>
<sequence>MPYCEVDSESIYYERHGSRGAHTLLFVHGAGSTAETWRLCVPDLLQFDCILVDLPGHYRSHGTAREGITEYANFLERFIRRLDPQIHNVSLVGHSMGGAIGLEIACQANTWIQRLIVVTSGSKLKVNENFLSQLSDGKYDLSFVEAGFGSAAAKELIQQVIAHRALVTVESSFRDFMACNQFDRRDDISNIQIPVLLVAGEEDQVTPPFYSVFMHEQIPNSKIEFAKAGHYLPLEQPNLLAAAIHSFLQETELVS</sequence>
<evidence type="ECO:0000313" key="3">
    <source>
        <dbReference type="Proteomes" id="UP001596002"/>
    </source>
</evidence>
<reference evidence="3" key="1">
    <citation type="journal article" date="2019" name="Int. J. Syst. Evol. Microbiol.">
        <title>The Global Catalogue of Microorganisms (GCM) 10K type strain sequencing project: providing services to taxonomists for standard genome sequencing and annotation.</title>
        <authorList>
            <consortium name="The Broad Institute Genomics Platform"/>
            <consortium name="The Broad Institute Genome Sequencing Center for Infectious Disease"/>
            <person name="Wu L."/>
            <person name="Ma J."/>
        </authorList>
    </citation>
    <scope>NUCLEOTIDE SEQUENCE [LARGE SCALE GENOMIC DNA]</scope>
    <source>
        <strain evidence="3">WYCCWR 12678</strain>
    </source>
</reference>
<dbReference type="Gene3D" id="3.40.50.1820">
    <property type="entry name" value="alpha/beta hydrolase"/>
    <property type="match status" value="1"/>
</dbReference>
<dbReference type="Pfam" id="PF12697">
    <property type="entry name" value="Abhydrolase_6"/>
    <property type="match status" value="1"/>
</dbReference>
<gene>
    <name evidence="2" type="ORF">ACFO8Q_16810</name>
</gene>
<comment type="caution">
    <text evidence="2">The sequence shown here is derived from an EMBL/GenBank/DDBJ whole genome shotgun (WGS) entry which is preliminary data.</text>
</comment>
<dbReference type="InterPro" id="IPR000073">
    <property type="entry name" value="AB_hydrolase_1"/>
</dbReference>
<dbReference type="GO" id="GO:0016787">
    <property type="term" value="F:hydrolase activity"/>
    <property type="evidence" value="ECO:0007669"/>
    <property type="project" value="UniProtKB-KW"/>
</dbReference>
<organism evidence="2 3">
    <name type="scientific">Effusibacillus consociatus</name>
    <dbReference type="NCBI Taxonomy" id="1117041"/>
    <lineage>
        <taxon>Bacteria</taxon>
        <taxon>Bacillati</taxon>
        <taxon>Bacillota</taxon>
        <taxon>Bacilli</taxon>
        <taxon>Bacillales</taxon>
        <taxon>Alicyclobacillaceae</taxon>
        <taxon>Effusibacillus</taxon>
    </lineage>
</organism>